<evidence type="ECO:0000256" key="1">
    <source>
        <dbReference type="SAM" id="SignalP"/>
    </source>
</evidence>
<dbReference type="RefSeq" id="WP_143140540.1">
    <property type="nucleotide sequence ID" value="NZ_FOMX01000009.1"/>
</dbReference>
<dbReference type="EMBL" id="FOMX01000009">
    <property type="protein sequence ID" value="SFE12808.1"/>
    <property type="molecule type" value="Genomic_DNA"/>
</dbReference>
<proteinExistence type="predicted"/>
<evidence type="ECO:0000313" key="2">
    <source>
        <dbReference type="EMBL" id="SFE12808.1"/>
    </source>
</evidence>
<keyword evidence="3" id="KW-1185">Reference proteome</keyword>
<evidence type="ECO:0008006" key="4">
    <source>
        <dbReference type="Google" id="ProtNLM"/>
    </source>
</evidence>
<keyword evidence="1" id="KW-0732">Signal</keyword>
<evidence type="ECO:0000313" key="3">
    <source>
        <dbReference type="Proteomes" id="UP000199400"/>
    </source>
</evidence>
<feature type="chain" id="PRO_5011623830" description="MYXO-CTERM domain-containing protein" evidence="1">
    <location>
        <begin position="33"/>
        <end position="277"/>
    </location>
</feature>
<dbReference type="STRING" id="54.SAMN02745121_03080"/>
<feature type="signal peptide" evidence="1">
    <location>
        <begin position="1"/>
        <end position="32"/>
    </location>
</feature>
<protein>
    <recommendedName>
        <fullName evidence="4">MYXO-CTERM domain-containing protein</fullName>
    </recommendedName>
</protein>
<gene>
    <name evidence="2" type="ORF">SAMN02745121_03080</name>
</gene>
<reference evidence="3" key="1">
    <citation type="submission" date="2016-10" db="EMBL/GenBank/DDBJ databases">
        <authorList>
            <person name="Varghese N."/>
            <person name="Submissions S."/>
        </authorList>
    </citation>
    <scope>NUCLEOTIDE SEQUENCE [LARGE SCALE GENOMIC DNA]</scope>
    <source>
        <strain evidence="3">ATCC 25963</strain>
    </source>
</reference>
<sequence>MRRRSEASWKSLAPPLALGVAALLVAPAPAGALTCWGPGWKHGGELVVTEDVPVDAHPWRLYSCGLEPDACILEAEGYSGFADPIRLGRNCRAGADEVGFGELVEYAPREPLVAGKTYTMSCSGGGEDETWSEFTVGHAAASPPGEVSLREVRIERGTDGGCCPGDVDNLLVRLDGLDAPYLREGGRIELRYPTGEVYPISVSDEAELRLPPTAGPLEFTPVAANGARGDAVRLEPEEIGEREAVYIPCAVGGSRPDLALWLLAPLLWIAGRRTRSA</sequence>
<dbReference type="AlphaFoldDB" id="A0A1I1Y1C8"/>
<dbReference type="Proteomes" id="UP000199400">
    <property type="component" value="Unassembled WGS sequence"/>
</dbReference>
<name>A0A1I1Y1C8_9BACT</name>
<organism evidence="2 3">
    <name type="scientific">Nannocystis exedens</name>
    <dbReference type="NCBI Taxonomy" id="54"/>
    <lineage>
        <taxon>Bacteria</taxon>
        <taxon>Pseudomonadati</taxon>
        <taxon>Myxococcota</taxon>
        <taxon>Polyangia</taxon>
        <taxon>Nannocystales</taxon>
        <taxon>Nannocystaceae</taxon>
        <taxon>Nannocystis</taxon>
    </lineage>
</organism>
<accession>A0A1I1Y1C8</accession>